<feature type="transmembrane region" description="Helical" evidence="5">
    <location>
        <begin position="12"/>
        <end position="30"/>
    </location>
</feature>
<dbReference type="SMART" id="SM00327">
    <property type="entry name" value="VWA"/>
    <property type="match status" value="1"/>
</dbReference>
<dbReference type="SMART" id="SM00028">
    <property type="entry name" value="TPR"/>
    <property type="match status" value="1"/>
</dbReference>
<dbReference type="EMBL" id="MN990731">
    <property type="protein sequence ID" value="QIM10596.1"/>
    <property type="molecule type" value="Genomic_DNA"/>
</dbReference>
<name>A0A6G8F2Y0_9PROT</name>
<feature type="compositionally biased region" description="Low complexity" evidence="4">
    <location>
        <begin position="442"/>
        <end position="453"/>
    </location>
</feature>
<dbReference type="Gene3D" id="3.40.50.410">
    <property type="entry name" value="von Willebrand factor, type A domain"/>
    <property type="match status" value="1"/>
</dbReference>
<feature type="region of interest" description="Disordered" evidence="4">
    <location>
        <begin position="419"/>
        <end position="574"/>
    </location>
</feature>
<evidence type="ECO:0000259" key="6">
    <source>
        <dbReference type="PROSITE" id="PS50234"/>
    </source>
</evidence>
<dbReference type="Gene3D" id="1.25.40.10">
    <property type="entry name" value="Tetratricopeptide repeat domain"/>
    <property type="match status" value="1"/>
</dbReference>
<dbReference type="PROSITE" id="PS50234">
    <property type="entry name" value="VWFA"/>
    <property type="match status" value="1"/>
</dbReference>
<dbReference type="InterPro" id="IPR013105">
    <property type="entry name" value="TPR_2"/>
</dbReference>
<evidence type="ECO:0000313" key="7">
    <source>
        <dbReference type="EMBL" id="QIM10596.1"/>
    </source>
</evidence>
<evidence type="ECO:0000256" key="2">
    <source>
        <dbReference type="ARBA" id="ARBA00022803"/>
    </source>
</evidence>
<dbReference type="Pfam" id="PF07719">
    <property type="entry name" value="TPR_2"/>
    <property type="match status" value="1"/>
</dbReference>
<evidence type="ECO:0000256" key="4">
    <source>
        <dbReference type="SAM" id="MobiDB-lite"/>
    </source>
</evidence>
<accession>A0A6G8F2Y0</accession>
<organism evidence="7">
    <name type="scientific">uncultured Alphaproteobacteria bacterium</name>
    <dbReference type="NCBI Taxonomy" id="91750"/>
    <lineage>
        <taxon>Bacteria</taxon>
        <taxon>Pseudomonadati</taxon>
        <taxon>Pseudomonadota</taxon>
        <taxon>Alphaproteobacteria</taxon>
        <taxon>environmental samples</taxon>
    </lineage>
</organism>
<feature type="repeat" description="TPR" evidence="3">
    <location>
        <begin position="374"/>
        <end position="407"/>
    </location>
</feature>
<keyword evidence="2 3" id="KW-0802">TPR repeat</keyword>
<evidence type="ECO:0000256" key="5">
    <source>
        <dbReference type="SAM" id="Phobius"/>
    </source>
</evidence>
<protein>
    <submittedName>
        <fullName evidence="7">BatB</fullName>
    </submittedName>
</protein>
<evidence type="ECO:0000256" key="3">
    <source>
        <dbReference type="PROSITE-ProRule" id="PRU00339"/>
    </source>
</evidence>
<dbReference type="PROSITE" id="PS50005">
    <property type="entry name" value="TPR"/>
    <property type="match status" value="1"/>
</dbReference>
<feature type="compositionally biased region" description="Polar residues" evidence="4">
    <location>
        <begin position="480"/>
        <end position="529"/>
    </location>
</feature>
<feature type="compositionally biased region" description="Acidic residues" evidence="4">
    <location>
        <begin position="532"/>
        <end position="542"/>
    </location>
</feature>
<keyword evidence="5" id="KW-0812">Transmembrane</keyword>
<sequence>MTDLISNFHFLRPWWLLLLIVPLVGYRSFFSGMRNISAWEAVCDKKLLDFLLVKGSSRQRSFIGYTAIIGIVGAVLALSGPSWQKKNMPAFTPADPVMLLLNLSSDMDIGDVTPNRLSRAKFAINDLLGELKAQMGLIVYSDEPYLISPITDDRQIIANLLPAVNRDIMPTNGDKLGRAVDLAVERLKSGNYPNGTIVVFTADAGQEFNAALESCAAAASAGYQVYIVGVRSGNNEKLQMLADKGQGIYLNVNGGLGKLAVAINGKMSSELKKTENEREIWEDGGYYLLFIPLLCCLYFFRRGILVLVVWLAMSATASAGFFTNGNQDAAHFFAQGDYETAAQNFSRPDWKAAALYRQGNYVEALKYYQKGNDVEALYNQGNALAKSGKLEDAVKKYEEVLKQNPDHTDAKFNLEYLKQQQQEQQQSAENQNDSDNEKDNEQQSQPQGQSGENGDSANESTDNGEQGENDSDSQNDKGQSDNNGTSSEQNSDNGGSGEQQPTDGSRNAQAQAGSENGQSADSTESSVPSGNDPDEQSDEDAEGTAGRSQDEKGDFDEQSQAKEMAYRNIPEDAGGLLRAFIRKEYNKNRYGDK</sequence>
<keyword evidence="5" id="KW-1133">Transmembrane helix</keyword>
<gene>
    <name evidence="7" type="primary">batB</name>
    <name evidence="7" type="ORF">PlAlph_4880</name>
</gene>
<keyword evidence="5" id="KW-0472">Membrane</keyword>
<dbReference type="SUPFAM" id="SSF53300">
    <property type="entry name" value="vWA-like"/>
    <property type="match status" value="1"/>
</dbReference>
<dbReference type="AlphaFoldDB" id="A0A6G8F2Y0"/>
<feature type="transmembrane region" description="Helical" evidence="5">
    <location>
        <begin position="62"/>
        <end position="83"/>
    </location>
</feature>
<dbReference type="Pfam" id="PF13519">
    <property type="entry name" value="VWA_2"/>
    <property type="match status" value="1"/>
</dbReference>
<dbReference type="PROSITE" id="PS50293">
    <property type="entry name" value="TPR_REGION"/>
    <property type="match status" value="1"/>
</dbReference>
<evidence type="ECO:0000256" key="1">
    <source>
        <dbReference type="ARBA" id="ARBA00022737"/>
    </source>
</evidence>
<proteinExistence type="predicted"/>
<dbReference type="InterPro" id="IPR002035">
    <property type="entry name" value="VWF_A"/>
</dbReference>
<feature type="compositionally biased region" description="Polar residues" evidence="4">
    <location>
        <begin position="455"/>
        <end position="464"/>
    </location>
</feature>
<dbReference type="InterPro" id="IPR019734">
    <property type="entry name" value="TPR_rpt"/>
</dbReference>
<dbReference type="InterPro" id="IPR011990">
    <property type="entry name" value="TPR-like_helical_dom_sf"/>
</dbReference>
<reference evidence="7" key="1">
    <citation type="journal article" date="2020" name="J. ISSAAS">
        <title>Lactobacilli and other gastrointestinal microbiota of Peromyscus leucopus, reservoir host for agents of Lyme disease and other zoonoses in North America.</title>
        <authorList>
            <person name="Milovic A."/>
            <person name="Bassam K."/>
            <person name="Shao H."/>
            <person name="Chatzistamou I."/>
            <person name="Tufts D.M."/>
            <person name="Diuk-Wasser M."/>
            <person name="Barbour A.G."/>
        </authorList>
    </citation>
    <scope>NUCLEOTIDE SEQUENCE</scope>
    <source>
        <strain evidence="7">LL90</strain>
    </source>
</reference>
<dbReference type="InterPro" id="IPR036465">
    <property type="entry name" value="vWFA_dom_sf"/>
</dbReference>
<feature type="compositionally biased region" description="Low complexity" evidence="4">
    <location>
        <begin position="419"/>
        <end position="431"/>
    </location>
</feature>
<keyword evidence="1" id="KW-0677">Repeat</keyword>
<feature type="domain" description="VWFA" evidence="6">
    <location>
        <begin position="96"/>
        <end position="271"/>
    </location>
</feature>
<dbReference type="SUPFAM" id="SSF48452">
    <property type="entry name" value="TPR-like"/>
    <property type="match status" value="1"/>
</dbReference>